<keyword evidence="1" id="KW-1133">Transmembrane helix</keyword>
<feature type="transmembrane region" description="Helical" evidence="1">
    <location>
        <begin position="135"/>
        <end position="156"/>
    </location>
</feature>
<evidence type="ECO:0000259" key="2">
    <source>
        <dbReference type="Pfam" id="PF13968"/>
    </source>
</evidence>
<organism evidence="3 4">
    <name type="scientific">Triticum turgidum subsp. durum</name>
    <name type="common">Durum wheat</name>
    <name type="synonym">Triticum durum</name>
    <dbReference type="NCBI Taxonomy" id="4567"/>
    <lineage>
        <taxon>Eukaryota</taxon>
        <taxon>Viridiplantae</taxon>
        <taxon>Streptophyta</taxon>
        <taxon>Embryophyta</taxon>
        <taxon>Tracheophyta</taxon>
        <taxon>Spermatophyta</taxon>
        <taxon>Magnoliopsida</taxon>
        <taxon>Liliopsida</taxon>
        <taxon>Poales</taxon>
        <taxon>Poaceae</taxon>
        <taxon>BOP clade</taxon>
        <taxon>Pooideae</taxon>
        <taxon>Triticodae</taxon>
        <taxon>Triticeae</taxon>
        <taxon>Triticinae</taxon>
        <taxon>Triticum</taxon>
    </lineage>
</organism>
<dbReference type="OMA" id="RDSACEM"/>
<gene>
    <name evidence="3" type="ORF">TRITD_2Bv1G246140</name>
</gene>
<sequence length="770" mass="87701">MSNHKVNDYCKLFKTENHLGNATVTSLLHYARYLSKSSRGTVTRIEVFVLLTAALFLFLATFGAYRRQHKNLFILKVVFGMCTLSSSLITYIFGSMQSSAVKSSMYSIWAISLFLLHGSTDAMAASSLDDTRQSILIYTYHTSLWYVYVVLLLLSVTSSDGAFHVSMSIDDSHLKGLLTCPVIFLHFIAVLKSLQRLAVCVMASNTWKLNKMVADYMYDEHTRGEFVPATMEGCHYLVDWPLSKSKLGTSSFATVLTAEDDEVIDIEKIWQCNDSSIGLELKYACLSFSLFHLLRRRYFGLACCESKERAHDFVFKGLLSENATDCNRIFRVIEIELAFMYDCFFTKYAVIYYASTAATFWSLASVICISLTAYTVATRLLIIRCDQDEPLLVNTKTEVVITLSLLACAALLELLQLLHYWTAIWARVSYVCQFIRQQSVLDRRGCHCLMRLKELLTKIGVYCASDKHYWQHKLGQYSLLESVSCNSNPSKKEHRVINKFGEFIYSAVRWFTLFDRAHMHRTSYDASVICMKPGKPIELPTEVKEAIVHSLERTDGKLTNGNSSLVSNGAEHLLWACGQDIYPNISRFLGKENQTHLIMTWHIATCYCEMTTMKNLRSDDEEKLRPHLDVATKLSKYCAYLVVSARKLLPGHRYDTLSVLDAVAVEATKFLKNSRDRYEVMRNLAESEETIFEGGTKLGKQLEEIEDVTHRWKVLADFWAEMLLYLAPSDNVKEHIEELGNGGEFITHLWALLTHAGILERQEDHQVGSV</sequence>
<protein>
    <recommendedName>
        <fullName evidence="2">DUF4220 domain-containing protein</fullName>
    </recommendedName>
</protein>
<name>A0A9R1Q1F4_TRITD</name>
<evidence type="ECO:0000313" key="4">
    <source>
        <dbReference type="Proteomes" id="UP000324705"/>
    </source>
</evidence>
<keyword evidence="4" id="KW-1185">Reference proteome</keyword>
<feature type="transmembrane region" description="Helical" evidence="1">
    <location>
        <begin position="72"/>
        <end position="94"/>
    </location>
</feature>
<feature type="transmembrane region" description="Helical" evidence="1">
    <location>
        <begin position="176"/>
        <end position="194"/>
    </location>
</feature>
<dbReference type="Proteomes" id="UP000324705">
    <property type="component" value="Chromosome 2B"/>
</dbReference>
<feature type="transmembrane region" description="Helical" evidence="1">
    <location>
        <begin position="360"/>
        <end position="382"/>
    </location>
</feature>
<dbReference type="InterPro" id="IPR007658">
    <property type="entry name" value="DUF594"/>
</dbReference>
<feature type="domain" description="DUF4220" evidence="2">
    <location>
        <begin position="82"/>
        <end position="481"/>
    </location>
</feature>
<feature type="transmembrane region" description="Helical" evidence="1">
    <location>
        <begin position="106"/>
        <end position="128"/>
    </location>
</feature>
<reference evidence="3 4" key="1">
    <citation type="submission" date="2017-09" db="EMBL/GenBank/DDBJ databases">
        <authorList>
            <consortium name="International Durum Wheat Genome Sequencing Consortium (IDWGSC)"/>
            <person name="Milanesi L."/>
        </authorList>
    </citation>
    <scope>NUCLEOTIDE SEQUENCE [LARGE SCALE GENOMIC DNA]</scope>
    <source>
        <strain evidence="4">cv. Svevo</strain>
    </source>
</reference>
<feature type="transmembrane region" description="Helical" evidence="1">
    <location>
        <begin position="47"/>
        <end position="65"/>
    </location>
</feature>
<dbReference type="PANTHER" id="PTHR31325">
    <property type="entry name" value="OS01G0798800 PROTEIN-RELATED"/>
    <property type="match status" value="1"/>
</dbReference>
<evidence type="ECO:0000256" key="1">
    <source>
        <dbReference type="SAM" id="Phobius"/>
    </source>
</evidence>
<dbReference type="Pfam" id="PF13968">
    <property type="entry name" value="DUF4220"/>
    <property type="match status" value="1"/>
</dbReference>
<evidence type="ECO:0000313" key="3">
    <source>
        <dbReference type="EMBL" id="VAH53611.1"/>
    </source>
</evidence>
<dbReference type="EMBL" id="LT934114">
    <property type="protein sequence ID" value="VAH53611.1"/>
    <property type="molecule type" value="Genomic_DNA"/>
</dbReference>
<proteinExistence type="predicted"/>
<keyword evidence="1" id="KW-0812">Transmembrane</keyword>
<keyword evidence="1" id="KW-0472">Membrane</keyword>
<dbReference type="AlphaFoldDB" id="A0A9R1Q1F4"/>
<dbReference type="Pfam" id="PF04578">
    <property type="entry name" value="DUF594"/>
    <property type="match status" value="1"/>
</dbReference>
<dbReference type="Gramene" id="TRITD2Bv1G246140.2">
    <property type="protein sequence ID" value="TRITD2Bv1G246140.2"/>
    <property type="gene ID" value="TRITD2Bv1G246140"/>
</dbReference>
<accession>A0A9R1Q1F4</accession>
<dbReference type="InterPro" id="IPR025315">
    <property type="entry name" value="DUF4220"/>
</dbReference>